<evidence type="ECO:0000256" key="6">
    <source>
        <dbReference type="ARBA" id="ARBA00023136"/>
    </source>
</evidence>
<evidence type="ECO:0000256" key="5">
    <source>
        <dbReference type="ARBA" id="ARBA00023065"/>
    </source>
</evidence>
<keyword evidence="10" id="KW-1185">Reference proteome</keyword>
<evidence type="ECO:0000256" key="7">
    <source>
        <dbReference type="SAM" id="Phobius"/>
    </source>
</evidence>
<comment type="subcellular location">
    <subcellularLocation>
        <location evidence="1">Endomembrane system</location>
        <topology evidence="1">Multi-pass membrane protein</topology>
    </subcellularLocation>
</comment>
<proteinExistence type="predicted"/>
<feature type="domain" description="Sodium/calcium exchanger membrane region" evidence="8">
    <location>
        <begin position="6"/>
        <end position="149"/>
    </location>
</feature>
<feature type="transmembrane region" description="Helical" evidence="7">
    <location>
        <begin position="205"/>
        <end position="225"/>
    </location>
</feature>
<feature type="transmembrane region" description="Helical" evidence="7">
    <location>
        <begin position="71"/>
        <end position="95"/>
    </location>
</feature>
<keyword evidence="6 7" id="KW-0472">Membrane</keyword>
<evidence type="ECO:0000259" key="8">
    <source>
        <dbReference type="Pfam" id="PF01699"/>
    </source>
</evidence>
<evidence type="ECO:0000256" key="4">
    <source>
        <dbReference type="ARBA" id="ARBA00022989"/>
    </source>
</evidence>
<dbReference type="InterPro" id="IPR004713">
    <property type="entry name" value="CaH_exchang"/>
</dbReference>
<evidence type="ECO:0000313" key="10">
    <source>
        <dbReference type="Proteomes" id="UP000196239"/>
    </source>
</evidence>
<evidence type="ECO:0000256" key="2">
    <source>
        <dbReference type="ARBA" id="ARBA00022448"/>
    </source>
</evidence>
<reference evidence="10" key="1">
    <citation type="submission" date="2015-10" db="EMBL/GenBank/DDBJ databases">
        <authorList>
            <person name="Lehtovirta-Morley L.E."/>
            <person name="Vieille C."/>
        </authorList>
    </citation>
    <scope>NUCLEOTIDE SEQUENCE [LARGE SCALE GENOMIC DNA]</scope>
</reference>
<name>A0A128A248_9ARCH</name>
<feature type="transmembrane region" description="Helical" evidence="7">
    <location>
        <begin position="107"/>
        <end position="125"/>
    </location>
</feature>
<dbReference type="AlphaFoldDB" id="A0A128A248"/>
<dbReference type="GO" id="GO:0006874">
    <property type="term" value="P:intracellular calcium ion homeostasis"/>
    <property type="evidence" value="ECO:0007669"/>
    <property type="project" value="TreeGrafter"/>
</dbReference>
<feature type="transmembrane region" description="Helical" evidence="7">
    <location>
        <begin position="246"/>
        <end position="273"/>
    </location>
</feature>
<evidence type="ECO:0000256" key="1">
    <source>
        <dbReference type="ARBA" id="ARBA00004127"/>
    </source>
</evidence>
<dbReference type="Pfam" id="PF01699">
    <property type="entry name" value="Na_Ca_ex"/>
    <property type="match status" value="2"/>
</dbReference>
<dbReference type="EMBL" id="LN890280">
    <property type="protein sequence ID" value="CUR51434.1"/>
    <property type="molecule type" value="Genomic_DNA"/>
</dbReference>
<evidence type="ECO:0000313" key="9">
    <source>
        <dbReference type="EMBL" id="CUR51434.1"/>
    </source>
</evidence>
<feature type="transmembrane region" description="Helical" evidence="7">
    <location>
        <begin position="6"/>
        <end position="25"/>
    </location>
</feature>
<dbReference type="GO" id="GO:0012505">
    <property type="term" value="C:endomembrane system"/>
    <property type="evidence" value="ECO:0007669"/>
    <property type="project" value="UniProtKB-SubCell"/>
</dbReference>
<dbReference type="KEGG" id="ndv:NDEV_0669"/>
<dbReference type="GO" id="GO:0016020">
    <property type="term" value="C:membrane"/>
    <property type="evidence" value="ECO:0007669"/>
    <property type="project" value="InterPro"/>
</dbReference>
<organism evidence="9 10">
    <name type="scientific">Nitrosotalea devaniterrae</name>
    <dbReference type="NCBI Taxonomy" id="1078905"/>
    <lineage>
        <taxon>Archaea</taxon>
        <taxon>Nitrososphaerota</taxon>
        <taxon>Nitrososphaeria</taxon>
        <taxon>Nitrosotaleales</taxon>
        <taxon>Nitrosotaleaceae</taxon>
        <taxon>Nitrosotalea</taxon>
    </lineage>
</organism>
<dbReference type="PANTHER" id="PTHR31503">
    <property type="entry name" value="VACUOLAR CALCIUM ION TRANSPORTER"/>
    <property type="match status" value="1"/>
</dbReference>
<evidence type="ECO:0000256" key="3">
    <source>
        <dbReference type="ARBA" id="ARBA00022692"/>
    </source>
</evidence>
<feature type="transmembrane region" description="Helical" evidence="7">
    <location>
        <begin position="285"/>
        <end position="302"/>
    </location>
</feature>
<keyword evidence="4 7" id="KW-1133">Transmembrane helix</keyword>
<dbReference type="Proteomes" id="UP000196239">
    <property type="component" value="Chromosome 1"/>
</dbReference>
<dbReference type="GO" id="GO:0015369">
    <property type="term" value="F:calcium:proton antiporter activity"/>
    <property type="evidence" value="ECO:0007669"/>
    <property type="project" value="TreeGrafter"/>
</dbReference>
<feature type="transmembrane region" description="Helical" evidence="7">
    <location>
        <begin position="37"/>
        <end position="59"/>
    </location>
</feature>
<protein>
    <submittedName>
        <fullName evidence="9">Calcium/cation exchanger family protein</fullName>
    </submittedName>
</protein>
<gene>
    <name evidence="9" type="ORF">NDEV_0669</name>
</gene>
<dbReference type="PANTHER" id="PTHR31503:SF36">
    <property type="entry name" value="SODIUM_CALCIUM EXCHANGER MEMBRANE REGION DOMAIN-CONTAINING PROTEIN"/>
    <property type="match status" value="1"/>
</dbReference>
<sequence>MADNILFLLGWLGELIFASWLLSDGAEHLAERWGGRFVGRTLLSIATTLPEIGIVVAAAKDGSYGTAIGSALGSNLFMMTFGLAIMLIIATTRLSKAPQKFVDVKEFGLDKIFLVITAVVGAMLFIDGYDITDGIIFTSLFAVYLAFAFREMKKEKKMVPLEKDLHAEAHAKPKKHFARSMILFIAGTIGIFVGAEPFVHALEGVSVDLGVSVVVLAVIVSPIAGEMPEKISMILLARKGANGASIAVANVLGSKILNNTLLLSVAVFAAMSYRGFTTKIPNTPLLENQMILVTVITIVALVPMFKNKLGLKSGVMLLVLYVAGIGMQFVLPTL</sequence>
<accession>A0A128A248</accession>
<feature type="transmembrane region" description="Helical" evidence="7">
    <location>
        <begin position="314"/>
        <end position="331"/>
    </location>
</feature>
<dbReference type="InterPro" id="IPR004837">
    <property type="entry name" value="NaCa_Exmemb"/>
</dbReference>
<feature type="domain" description="Sodium/calcium exchanger membrane region" evidence="8">
    <location>
        <begin position="180"/>
        <end position="329"/>
    </location>
</feature>
<keyword evidence="5" id="KW-0406">Ion transport</keyword>
<keyword evidence="2" id="KW-0813">Transport</keyword>
<feature type="transmembrane region" description="Helical" evidence="7">
    <location>
        <begin position="181"/>
        <end position="199"/>
    </location>
</feature>
<dbReference type="InterPro" id="IPR044880">
    <property type="entry name" value="NCX_ion-bd_dom_sf"/>
</dbReference>
<dbReference type="Gene3D" id="1.20.1420.30">
    <property type="entry name" value="NCX, central ion-binding region"/>
    <property type="match status" value="1"/>
</dbReference>
<keyword evidence="3 7" id="KW-0812">Transmembrane</keyword>